<accession>A0A1G5QCS7</accession>
<dbReference type="AlphaFoldDB" id="A0A1G5QCS7"/>
<name>A0A1G5QCS7_9GAMM</name>
<organism evidence="1 2">
    <name type="scientific">Thiohalomonas denitrificans</name>
    <dbReference type="NCBI Taxonomy" id="415747"/>
    <lineage>
        <taxon>Bacteria</taxon>
        <taxon>Pseudomonadati</taxon>
        <taxon>Pseudomonadota</taxon>
        <taxon>Gammaproteobacteria</taxon>
        <taxon>Thiohalomonadales</taxon>
        <taxon>Thiohalomonadaceae</taxon>
        <taxon>Thiohalomonas</taxon>
    </lineage>
</organism>
<dbReference type="OrthoDB" id="5796917at2"/>
<evidence type="ECO:0000313" key="1">
    <source>
        <dbReference type="EMBL" id="SCZ59458.1"/>
    </source>
</evidence>
<proteinExistence type="predicted"/>
<dbReference type="RefSeq" id="WP_092995826.1">
    <property type="nucleotide sequence ID" value="NZ_FMWD01000005.1"/>
</dbReference>
<keyword evidence="2" id="KW-1185">Reference proteome</keyword>
<reference evidence="1 2" key="1">
    <citation type="submission" date="2016-10" db="EMBL/GenBank/DDBJ databases">
        <authorList>
            <person name="de Groot N.N."/>
        </authorList>
    </citation>
    <scope>NUCLEOTIDE SEQUENCE [LARGE SCALE GENOMIC DNA]</scope>
    <source>
        <strain evidence="1 2">HLD2</strain>
    </source>
</reference>
<gene>
    <name evidence="1" type="ORF">SAMN03097708_01864</name>
</gene>
<protein>
    <submittedName>
        <fullName evidence="1">Uncharacterized protein</fullName>
    </submittedName>
</protein>
<evidence type="ECO:0000313" key="2">
    <source>
        <dbReference type="Proteomes" id="UP000199648"/>
    </source>
</evidence>
<dbReference type="Proteomes" id="UP000199648">
    <property type="component" value="Unassembled WGS sequence"/>
</dbReference>
<sequence>MPENLLILHPAEPYTCISEVEILEALREIGLADDEFEWQEERHFRPGERYLQLITFLGCSPVVSLGEPGVTGDEFAHLAIEVKDDHPVLMAGSNIKQPRCPKCRERVTSVQENSNWQCPACAHETTTECLDWRQSAGFGRIFVKIWGVFEGEAVPSDELLRRLGAIADTPWKYFYLRR</sequence>
<dbReference type="EMBL" id="FMWD01000005">
    <property type="protein sequence ID" value="SCZ59458.1"/>
    <property type="molecule type" value="Genomic_DNA"/>
</dbReference>